<evidence type="ECO:0000313" key="2">
    <source>
        <dbReference type="Proteomes" id="UP000540929"/>
    </source>
</evidence>
<dbReference type="EMBL" id="JACCAS010000001">
    <property type="protein sequence ID" value="NYH24693.1"/>
    <property type="molecule type" value="Genomic_DNA"/>
</dbReference>
<evidence type="ECO:0000313" key="1">
    <source>
        <dbReference type="EMBL" id="NYH24693.1"/>
    </source>
</evidence>
<reference evidence="1 2" key="1">
    <citation type="submission" date="2020-07" db="EMBL/GenBank/DDBJ databases">
        <title>Exploring microbial biodiversity for novel pathways involved in the catabolism of aromatic compounds derived from lignin.</title>
        <authorList>
            <person name="Elkins J."/>
        </authorList>
    </citation>
    <scope>NUCLEOTIDE SEQUENCE [LARGE SCALE GENOMIC DNA]</scope>
    <source>
        <strain evidence="1 2">H2C3C</strain>
    </source>
</reference>
<keyword evidence="2" id="KW-1185">Reference proteome</keyword>
<gene>
    <name evidence="1" type="ORF">GGD40_004172</name>
</gene>
<organism evidence="1 2">
    <name type="scientific">Paraburkholderia bryophila</name>
    <dbReference type="NCBI Taxonomy" id="420952"/>
    <lineage>
        <taxon>Bacteria</taxon>
        <taxon>Pseudomonadati</taxon>
        <taxon>Pseudomonadota</taxon>
        <taxon>Betaproteobacteria</taxon>
        <taxon>Burkholderiales</taxon>
        <taxon>Burkholderiaceae</taxon>
        <taxon>Paraburkholderia</taxon>
    </lineage>
</organism>
<dbReference type="AlphaFoldDB" id="A0A7Z0B8X8"/>
<protein>
    <submittedName>
        <fullName evidence="1">Uncharacterized protein</fullName>
    </submittedName>
</protein>
<sequence>MRAAHATDFVVDVENIGRFTFARRKMGDVAKIRSRYNVMTEGNYTPEGYIADMSSWAVVTLQTLMVAQPDSFNIDDLDPLMDVDCEKKITAIYNALRNKEDSFRPKQAQGSEVAGEGTSE</sequence>
<comment type="caution">
    <text evidence="1">The sequence shown here is derived from an EMBL/GenBank/DDBJ whole genome shotgun (WGS) entry which is preliminary data.</text>
</comment>
<dbReference type="Proteomes" id="UP000540929">
    <property type="component" value="Unassembled WGS sequence"/>
</dbReference>
<name>A0A7Z0B8X8_9BURK</name>
<proteinExistence type="predicted"/>
<accession>A0A7Z0B8X8</accession>
<dbReference type="RefSeq" id="WP_179744762.1">
    <property type="nucleotide sequence ID" value="NZ_JACCAS010000001.1"/>
</dbReference>